<feature type="domain" description="Ycf2 N-terminal" evidence="1">
    <location>
        <begin position="1"/>
        <end position="58"/>
    </location>
</feature>
<dbReference type="OrthoDB" id="1669967at2759"/>
<protein>
    <recommendedName>
        <fullName evidence="1">Ycf2 N-terminal domain-containing protein</fullName>
    </recommendedName>
</protein>
<organism evidence="2 3">
    <name type="scientific">Cuscuta europaea</name>
    <name type="common">European dodder</name>
    <dbReference type="NCBI Taxonomy" id="41803"/>
    <lineage>
        <taxon>Eukaryota</taxon>
        <taxon>Viridiplantae</taxon>
        <taxon>Streptophyta</taxon>
        <taxon>Embryophyta</taxon>
        <taxon>Tracheophyta</taxon>
        <taxon>Spermatophyta</taxon>
        <taxon>Magnoliopsida</taxon>
        <taxon>eudicotyledons</taxon>
        <taxon>Gunneridae</taxon>
        <taxon>Pentapetalae</taxon>
        <taxon>asterids</taxon>
        <taxon>lamiids</taxon>
        <taxon>Solanales</taxon>
        <taxon>Convolvulaceae</taxon>
        <taxon>Cuscuteae</taxon>
        <taxon>Cuscuta</taxon>
        <taxon>Cuscuta subgen. Cuscuta</taxon>
    </lineage>
</organism>
<evidence type="ECO:0000313" key="3">
    <source>
        <dbReference type="Proteomes" id="UP001152484"/>
    </source>
</evidence>
<sequence length="182" mass="22315">MIQMQSSTYVYIRNLLNKFVFINISNHNFKYRIRRIQGDQKETGLLNHLTHMTYKIKQGHPYRSKWSNGAKSLQENSKHFLYEQKRLFEMYVQVRKGHLQMMFEKVYKLCIYVIDKITEKWIYWSKVRREVEIKVKKNVYKLVPLVFTKLSKSVRFFFFPQSLRFFFYEGISLYDQVAFLFV</sequence>
<gene>
    <name evidence="2" type="ORF">CEURO_LOCUS22809</name>
</gene>
<proteinExistence type="predicted"/>
<evidence type="ECO:0000313" key="2">
    <source>
        <dbReference type="EMBL" id="CAH9120651.1"/>
    </source>
</evidence>
<dbReference type="EMBL" id="CAMAPE010000335">
    <property type="protein sequence ID" value="CAH9120651.1"/>
    <property type="molecule type" value="Genomic_DNA"/>
</dbReference>
<evidence type="ECO:0000259" key="1">
    <source>
        <dbReference type="Pfam" id="PF05695"/>
    </source>
</evidence>
<comment type="caution">
    <text evidence="2">The sequence shown here is derived from an EMBL/GenBank/DDBJ whole genome shotgun (WGS) entry which is preliminary data.</text>
</comment>
<reference evidence="2" key="1">
    <citation type="submission" date="2022-07" db="EMBL/GenBank/DDBJ databases">
        <authorList>
            <person name="Macas J."/>
            <person name="Novak P."/>
            <person name="Neumann P."/>
        </authorList>
    </citation>
    <scope>NUCLEOTIDE SEQUENCE</scope>
</reference>
<dbReference type="Proteomes" id="UP001152484">
    <property type="component" value="Unassembled WGS sequence"/>
</dbReference>
<dbReference type="AlphaFoldDB" id="A0A9P1A1R5"/>
<dbReference type="InterPro" id="IPR056777">
    <property type="entry name" value="Ycf2_N"/>
</dbReference>
<accession>A0A9P1A1R5</accession>
<dbReference type="Pfam" id="PF05695">
    <property type="entry name" value="Ycf2"/>
    <property type="match status" value="1"/>
</dbReference>
<name>A0A9P1A1R5_CUSEU</name>
<keyword evidence="3" id="KW-1185">Reference proteome</keyword>